<dbReference type="GO" id="GO:0046656">
    <property type="term" value="P:folic acid biosynthetic process"/>
    <property type="evidence" value="ECO:0007669"/>
    <property type="project" value="UniProtKB-UniRule"/>
</dbReference>
<evidence type="ECO:0000256" key="5">
    <source>
        <dbReference type="ARBA" id="ARBA00022909"/>
    </source>
</evidence>
<dbReference type="PANTHER" id="PTHR42844:SF1">
    <property type="entry name" value="DIHYDRONEOPTERIN ALDOLASE 1-RELATED"/>
    <property type="match status" value="1"/>
</dbReference>
<dbReference type="NCBIfam" id="TIGR00526">
    <property type="entry name" value="folB_dom"/>
    <property type="match status" value="1"/>
</dbReference>
<evidence type="ECO:0000256" key="7">
    <source>
        <dbReference type="ARBA" id="ARBA00023239"/>
    </source>
</evidence>
<dbReference type="GO" id="GO:0046654">
    <property type="term" value="P:tetrahydrofolate biosynthetic process"/>
    <property type="evidence" value="ECO:0007669"/>
    <property type="project" value="UniProtKB-UniRule"/>
</dbReference>
<dbReference type="SUPFAM" id="SSF55620">
    <property type="entry name" value="Tetrahydrobiopterin biosynthesis enzymes-like"/>
    <property type="match status" value="1"/>
</dbReference>
<evidence type="ECO:0000256" key="6">
    <source>
        <dbReference type="ARBA" id="ARBA00023235"/>
    </source>
</evidence>
<name>A0A2Z2NIL4_9GAMM</name>
<dbReference type="Gene3D" id="3.30.1130.10">
    <property type="match status" value="1"/>
</dbReference>
<dbReference type="GO" id="GO:0004150">
    <property type="term" value="F:dihydroneopterin aldolase activity"/>
    <property type="evidence" value="ECO:0007669"/>
    <property type="project" value="UniProtKB-UniRule"/>
</dbReference>
<dbReference type="OrthoDB" id="9810587at2"/>
<evidence type="ECO:0000256" key="8">
    <source>
        <dbReference type="RuleBase" id="RU362079"/>
    </source>
</evidence>
<dbReference type="SMART" id="SM00905">
    <property type="entry name" value="FolB"/>
    <property type="match status" value="1"/>
</dbReference>
<reference evidence="10 11" key="1">
    <citation type="submission" date="2016-12" db="EMBL/GenBank/DDBJ databases">
        <authorList>
            <person name="Song W.-J."/>
            <person name="Kurnit D.M."/>
        </authorList>
    </citation>
    <scope>NUCLEOTIDE SEQUENCE [LARGE SCALE GENOMIC DNA]</scope>
    <source>
        <strain evidence="10 11">IMCC3135</strain>
    </source>
</reference>
<dbReference type="GO" id="GO:0005737">
    <property type="term" value="C:cytoplasm"/>
    <property type="evidence" value="ECO:0007669"/>
    <property type="project" value="TreeGrafter"/>
</dbReference>
<dbReference type="EMBL" id="CP018632">
    <property type="protein sequence ID" value="ASJ71176.1"/>
    <property type="molecule type" value="Genomic_DNA"/>
</dbReference>
<dbReference type="UniPathway" id="UPA00077">
    <property type="reaction ID" value="UER00154"/>
</dbReference>
<keyword evidence="7 8" id="KW-0456">Lyase</keyword>
<organism evidence="10 11">
    <name type="scientific">Granulosicoccus antarcticus IMCC3135</name>
    <dbReference type="NCBI Taxonomy" id="1192854"/>
    <lineage>
        <taxon>Bacteria</taxon>
        <taxon>Pseudomonadati</taxon>
        <taxon>Pseudomonadota</taxon>
        <taxon>Gammaproteobacteria</taxon>
        <taxon>Chromatiales</taxon>
        <taxon>Granulosicoccaceae</taxon>
        <taxon>Granulosicoccus</taxon>
    </lineage>
</organism>
<dbReference type="InterPro" id="IPR043133">
    <property type="entry name" value="GTP-CH-I_C/QueF"/>
</dbReference>
<dbReference type="InterPro" id="IPR006156">
    <property type="entry name" value="Dihydroneopterin_aldolase"/>
</dbReference>
<feature type="domain" description="Dihydroneopterin aldolase/epimerase" evidence="9">
    <location>
        <begin position="4"/>
        <end position="114"/>
    </location>
</feature>
<comment type="function">
    <text evidence="8">Catalyzes the conversion of 7,8-dihydroneopterin to 6-hydroxymethyl-7,8-dihydropterin.</text>
</comment>
<proteinExistence type="inferred from homology"/>
<keyword evidence="11" id="KW-1185">Reference proteome</keyword>
<dbReference type="PANTHER" id="PTHR42844">
    <property type="entry name" value="DIHYDRONEOPTERIN ALDOLASE 1-RELATED"/>
    <property type="match status" value="1"/>
</dbReference>
<dbReference type="InterPro" id="IPR006157">
    <property type="entry name" value="FolB_dom"/>
</dbReference>
<accession>A0A2Z2NIL4</accession>
<dbReference type="Pfam" id="PF02152">
    <property type="entry name" value="FolB"/>
    <property type="match status" value="1"/>
</dbReference>
<evidence type="ECO:0000256" key="1">
    <source>
        <dbReference type="ARBA" id="ARBA00000693"/>
    </source>
</evidence>
<evidence type="ECO:0000256" key="3">
    <source>
        <dbReference type="ARBA" id="ARBA00005013"/>
    </source>
</evidence>
<comment type="similarity">
    <text evidence="4 8">Belongs to the DHNA family.</text>
</comment>
<protein>
    <recommendedName>
        <fullName evidence="8">7,8-dihydroneopterin aldolase</fullName>
        <ecNumber evidence="8">4.1.2.25</ecNumber>
    </recommendedName>
</protein>
<keyword evidence="6" id="KW-0413">Isomerase</keyword>
<comment type="catalytic activity">
    <reaction evidence="1">
        <text>7,8-dihydroneopterin = 7,8-dihydromonapterin</text>
        <dbReference type="Rhea" id="RHEA:45328"/>
        <dbReference type="ChEBI" id="CHEBI:17001"/>
        <dbReference type="ChEBI" id="CHEBI:71175"/>
        <dbReference type="EC" id="5.1.99.8"/>
    </reaction>
</comment>
<dbReference type="NCBIfam" id="TIGR00525">
    <property type="entry name" value="folB"/>
    <property type="match status" value="1"/>
</dbReference>
<gene>
    <name evidence="10" type="primary">folB</name>
    <name evidence="10" type="ORF">IMCC3135_05315</name>
</gene>
<dbReference type="GO" id="GO:0016853">
    <property type="term" value="F:isomerase activity"/>
    <property type="evidence" value="ECO:0007669"/>
    <property type="project" value="UniProtKB-KW"/>
</dbReference>
<dbReference type="FunFam" id="3.30.1130.10:FF:000002">
    <property type="entry name" value="7,8-dihydroneopterin aldolase"/>
    <property type="match status" value="1"/>
</dbReference>
<evidence type="ECO:0000256" key="4">
    <source>
        <dbReference type="ARBA" id="ARBA00005708"/>
    </source>
</evidence>
<comment type="catalytic activity">
    <reaction evidence="2 8">
        <text>7,8-dihydroneopterin = 6-hydroxymethyl-7,8-dihydropterin + glycolaldehyde</text>
        <dbReference type="Rhea" id="RHEA:10540"/>
        <dbReference type="ChEBI" id="CHEBI:17001"/>
        <dbReference type="ChEBI" id="CHEBI:17071"/>
        <dbReference type="ChEBI" id="CHEBI:44841"/>
        <dbReference type="EC" id="4.1.2.25"/>
    </reaction>
</comment>
<evidence type="ECO:0000259" key="9">
    <source>
        <dbReference type="SMART" id="SM00905"/>
    </source>
</evidence>
<dbReference type="AlphaFoldDB" id="A0A2Z2NIL4"/>
<dbReference type="Proteomes" id="UP000250079">
    <property type="component" value="Chromosome"/>
</dbReference>
<evidence type="ECO:0000256" key="2">
    <source>
        <dbReference type="ARBA" id="ARBA00001353"/>
    </source>
</evidence>
<keyword evidence="5 8" id="KW-0289">Folate biosynthesis</keyword>
<evidence type="ECO:0000313" key="10">
    <source>
        <dbReference type="EMBL" id="ASJ71176.1"/>
    </source>
</evidence>
<evidence type="ECO:0000313" key="11">
    <source>
        <dbReference type="Proteomes" id="UP000250079"/>
    </source>
</evidence>
<sequence>MDRIFITNLQVETIIGIYDWERTTRQRVVLDLEMSADIAKAAQTENVESTLNYKVLSDQLINFIENSEFQLVETLAERVTEIIRNDFCVQWVKLTLHKPDALAGNTDVGVIIERGERPHA</sequence>
<dbReference type="RefSeq" id="WP_088916648.1">
    <property type="nucleotide sequence ID" value="NZ_CP018632.1"/>
</dbReference>
<dbReference type="EC" id="4.1.2.25" evidence="8"/>
<comment type="pathway">
    <text evidence="3 8">Cofactor biosynthesis; tetrahydrofolate biosynthesis; 2-amino-4-hydroxy-6-hydroxymethyl-7,8-dihydropteridine diphosphate from 7,8-dihydroneopterin triphosphate: step 3/4.</text>
</comment>
<dbReference type="CDD" id="cd00534">
    <property type="entry name" value="DHNA_DHNTPE"/>
    <property type="match status" value="1"/>
</dbReference>
<dbReference type="KEGG" id="gai:IMCC3135_05315"/>